<keyword evidence="3" id="KW-1185">Reference proteome</keyword>
<sequence>MTQSPASPPPLAGFNPNYPPFQFGTDGNMANGNAAVDSSNDEAARRTGPESSYFAAVMAAALANGNADSGKNSEPNSSSDDTTESSTAVSAAPSQISFGFSDTGGAKAVPTASELGLGLGLSEMMNSLTVSEGVPKLSQPVIPAAGAAREESPLKRSQTTTPSSNMLQTPTPPTNTAAVSVEEEGDIPAVVPNAWARSSLEGLVLPTLKSDRRSSWGGRNGL</sequence>
<evidence type="ECO:0000313" key="2">
    <source>
        <dbReference type="EMBL" id="KZO95414.1"/>
    </source>
</evidence>
<name>A0A167L7L4_CALVF</name>
<reference evidence="2 3" key="1">
    <citation type="journal article" date="2016" name="Mol. Biol. Evol.">
        <title>Comparative Genomics of Early-Diverging Mushroom-Forming Fungi Provides Insights into the Origins of Lignocellulose Decay Capabilities.</title>
        <authorList>
            <person name="Nagy L.G."/>
            <person name="Riley R."/>
            <person name="Tritt A."/>
            <person name="Adam C."/>
            <person name="Daum C."/>
            <person name="Floudas D."/>
            <person name="Sun H."/>
            <person name="Yadav J.S."/>
            <person name="Pangilinan J."/>
            <person name="Larsson K.H."/>
            <person name="Matsuura K."/>
            <person name="Barry K."/>
            <person name="Labutti K."/>
            <person name="Kuo R."/>
            <person name="Ohm R.A."/>
            <person name="Bhattacharya S.S."/>
            <person name="Shirouzu T."/>
            <person name="Yoshinaga Y."/>
            <person name="Martin F.M."/>
            <person name="Grigoriev I.V."/>
            <person name="Hibbett D.S."/>
        </authorList>
    </citation>
    <scope>NUCLEOTIDE SEQUENCE [LARGE SCALE GENOMIC DNA]</scope>
    <source>
        <strain evidence="2 3">TUFC12733</strain>
    </source>
</reference>
<organism evidence="2 3">
    <name type="scientific">Calocera viscosa (strain TUFC12733)</name>
    <dbReference type="NCBI Taxonomy" id="1330018"/>
    <lineage>
        <taxon>Eukaryota</taxon>
        <taxon>Fungi</taxon>
        <taxon>Dikarya</taxon>
        <taxon>Basidiomycota</taxon>
        <taxon>Agaricomycotina</taxon>
        <taxon>Dacrymycetes</taxon>
        <taxon>Dacrymycetales</taxon>
        <taxon>Dacrymycetaceae</taxon>
        <taxon>Calocera</taxon>
    </lineage>
</organism>
<feature type="compositionally biased region" description="Pro residues" evidence="1">
    <location>
        <begin position="1"/>
        <end position="11"/>
    </location>
</feature>
<dbReference type="AlphaFoldDB" id="A0A167L7L4"/>
<feature type="region of interest" description="Disordered" evidence="1">
    <location>
        <begin position="1"/>
        <end position="49"/>
    </location>
</feature>
<dbReference type="EMBL" id="KV417289">
    <property type="protein sequence ID" value="KZO95414.1"/>
    <property type="molecule type" value="Genomic_DNA"/>
</dbReference>
<proteinExistence type="predicted"/>
<gene>
    <name evidence="2" type="ORF">CALVIDRAFT_170828</name>
</gene>
<evidence type="ECO:0000256" key="1">
    <source>
        <dbReference type="SAM" id="MobiDB-lite"/>
    </source>
</evidence>
<feature type="region of interest" description="Disordered" evidence="1">
    <location>
        <begin position="144"/>
        <end position="178"/>
    </location>
</feature>
<dbReference type="Proteomes" id="UP000076738">
    <property type="component" value="Unassembled WGS sequence"/>
</dbReference>
<protein>
    <submittedName>
        <fullName evidence="2">Uncharacterized protein</fullName>
    </submittedName>
</protein>
<feature type="compositionally biased region" description="Polar residues" evidence="1">
    <location>
        <begin position="155"/>
        <end position="178"/>
    </location>
</feature>
<feature type="region of interest" description="Disordered" evidence="1">
    <location>
        <begin position="65"/>
        <end position="91"/>
    </location>
</feature>
<accession>A0A167L7L4</accession>
<evidence type="ECO:0000313" key="3">
    <source>
        <dbReference type="Proteomes" id="UP000076738"/>
    </source>
</evidence>